<dbReference type="RefSeq" id="WP_229641832.1">
    <property type="nucleotide sequence ID" value="NZ_JADWDC010000052.1"/>
</dbReference>
<protein>
    <submittedName>
        <fullName evidence="2">COP23 domain-containing protein</fullName>
    </submittedName>
</protein>
<reference evidence="2" key="1">
    <citation type="journal article" date="2021" name="Antonie Van Leeuwenhoek">
        <title>Draft genome and description of Waterburya agarophytonicola gen. nov. sp. nov. (Pleurocapsales, Cyanobacteria): a seaweed symbiont.</title>
        <authorList>
            <person name="Bonthond G."/>
            <person name="Shalygin S."/>
            <person name="Bayer T."/>
            <person name="Weinberger F."/>
        </authorList>
    </citation>
    <scope>NUCLEOTIDE SEQUENCE</scope>
    <source>
        <strain evidence="2">KI4</strain>
    </source>
</reference>
<name>A0A964BTS9_9CYAN</name>
<keyword evidence="1" id="KW-0732">Signal</keyword>
<accession>A0A964BTS9</accession>
<sequence length="188" mass="21311">MKTSIIWLKIASGLAFISAILALSPTAKASSDKYHCRQVNNTYGIYSRVIRGDMKIMDFTRDVPQDWTIESRCQEVANRFQRYYDNETLRYIGSGYVNNEPVLCAVVSQNDDCSSDNILVTLPPKKVPHEEARKLMDTQGLASGVVIEVKGKGKLESYVNGNTYYDLEVLEQIILEQEKSDRLIESNF</sequence>
<evidence type="ECO:0000313" key="2">
    <source>
        <dbReference type="EMBL" id="MCC0178731.1"/>
    </source>
</evidence>
<keyword evidence="3" id="KW-1185">Reference proteome</keyword>
<comment type="caution">
    <text evidence="2">The sequence shown here is derived from an EMBL/GenBank/DDBJ whole genome shotgun (WGS) entry which is preliminary data.</text>
</comment>
<dbReference type="EMBL" id="JADWDC010000052">
    <property type="protein sequence ID" value="MCC0178731.1"/>
    <property type="molecule type" value="Genomic_DNA"/>
</dbReference>
<evidence type="ECO:0000256" key="1">
    <source>
        <dbReference type="SAM" id="SignalP"/>
    </source>
</evidence>
<dbReference type="AlphaFoldDB" id="A0A964BTS9"/>
<feature type="signal peptide" evidence="1">
    <location>
        <begin position="1"/>
        <end position="29"/>
    </location>
</feature>
<gene>
    <name evidence="2" type="ORF">I4641_17305</name>
</gene>
<dbReference type="Pfam" id="PF14218">
    <property type="entry name" value="COP23"/>
    <property type="match status" value="1"/>
</dbReference>
<dbReference type="Proteomes" id="UP000729733">
    <property type="component" value="Unassembled WGS sequence"/>
</dbReference>
<dbReference type="InterPro" id="IPR025478">
    <property type="entry name" value="COP23"/>
</dbReference>
<proteinExistence type="predicted"/>
<evidence type="ECO:0000313" key="3">
    <source>
        <dbReference type="Proteomes" id="UP000729733"/>
    </source>
</evidence>
<organism evidence="2 3">
    <name type="scientific">Waterburya agarophytonicola KI4</name>
    <dbReference type="NCBI Taxonomy" id="2874699"/>
    <lineage>
        <taxon>Bacteria</taxon>
        <taxon>Bacillati</taxon>
        <taxon>Cyanobacteriota</taxon>
        <taxon>Cyanophyceae</taxon>
        <taxon>Pleurocapsales</taxon>
        <taxon>Hyellaceae</taxon>
        <taxon>Waterburya</taxon>
        <taxon>Waterburya agarophytonicola</taxon>
    </lineage>
</organism>
<feature type="chain" id="PRO_5037005367" evidence="1">
    <location>
        <begin position="30"/>
        <end position="188"/>
    </location>
</feature>